<comment type="function">
    <text evidence="7">Key enzyme in the regulation of glycerol uptake and metabolism. Catalyzes the phosphorylation of glycerol to yield sn-glycerol 3-phosphate.</text>
</comment>
<dbReference type="InterPro" id="IPR005999">
    <property type="entry name" value="Glycerol_kin"/>
</dbReference>
<evidence type="ECO:0000313" key="11">
    <source>
        <dbReference type="EMBL" id="MDR6512737.1"/>
    </source>
</evidence>
<comment type="activity regulation">
    <text evidence="7">Inhibited by fructose 1,6-bisphosphate (FBP).</text>
</comment>
<keyword evidence="6 7" id="KW-0067">ATP-binding</keyword>
<keyword evidence="5 7" id="KW-0319">Glycerol metabolism</keyword>
<keyword evidence="12" id="KW-1185">Reference proteome</keyword>
<dbReference type="Pfam" id="PF00370">
    <property type="entry name" value="FGGY_N"/>
    <property type="match status" value="1"/>
</dbReference>
<feature type="binding site" evidence="7">
    <location>
        <position position="245"/>
    </location>
    <ligand>
        <name>sn-glycerol 3-phosphate</name>
        <dbReference type="ChEBI" id="CHEBI:57597"/>
    </ligand>
</feature>
<feature type="binding site" evidence="7">
    <location>
        <position position="84"/>
    </location>
    <ligand>
        <name>sn-glycerol 3-phosphate</name>
        <dbReference type="ChEBI" id="CHEBI:57597"/>
    </ligand>
</feature>
<name>A0ABU1MSA8_9SPHN</name>
<dbReference type="PANTHER" id="PTHR10196">
    <property type="entry name" value="SUGAR KINASE"/>
    <property type="match status" value="1"/>
</dbReference>
<dbReference type="PROSITE" id="PS00933">
    <property type="entry name" value="FGGY_KINASES_1"/>
    <property type="match status" value="1"/>
</dbReference>
<dbReference type="CDD" id="cd07786">
    <property type="entry name" value="FGGY_EcGK_like"/>
    <property type="match status" value="1"/>
</dbReference>
<evidence type="ECO:0000256" key="1">
    <source>
        <dbReference type="ARBA" id="ARBA00009156"/>
    </source>
</evidence>
<feature type="binding site" evidence="7">
    <location>
        <position position="411"/>
    </location>
    <ligand>
        <name>ATP</name>
        <dbReference type="ChEBI" id="CHEBI:30616"/>
    </ligand>
</feature>
<feature type="binding site" evidence="7">
    <location>
        <position position="267"/>
    </location>
    <ligand>
        <name>ADP</name>
        <dbReference type="ChEBI" id="CHEBI:456216"/>
    </ligand>
</feature>
<evidence type="ECO:0000256" key="4">
    <source>
        <dbReference type="ARBA" id="ARBA00022777"/>
    </source>
</evidence>
<dbReference type="NCBIfam" id="NF000756">
    <property type="entry name" value="PRK00047.1"/>
    <property type="match status" value="1"/>
</dbReference>
<feature type="binding site" evidence="7">
    <location>
        <position position="15"/>
    </location>
    <ligand>
        <name>ATP</name>
        <dbReference type="ChEBI" id="CHEBI:30616"/>
    </ligand>
</feature>
<dbReference type="InterPro" id="IPR043129">
    <property type="entry name" value="ATPase_NBD"/>
</dbReference>
<comment type="caution">
    <text evidence="7">Lacks conserved residue(s) required for the propagation of feature annotation.</text>
</comment>
<comment type="catalytic activity">
    <reaction evidence="7">
        <text>glycerol + ATP = sn-glycerol 3-phosphate + ADP + H(+)</text>
        <dbReference type="Rhea" id="RHEA:21644"/>
        <dbReference type="ChEBI" id="CHEBI:15378"/>
        <dbReference type="ChEBI" id="CHEBI:17754"/>
        <dbReference type="ChEBI" id="CHEBI:30616"/>
        <dbReference type="ChEBI" id="CHEBI:57597"/>
        <dbReference type="ChEBI" id="CHEBI:456216"/>
        <dbReference type="EC" id="2.7.1.30"/>
    </reaction>
</comment>
<dbReference type="PROSITE" id="PS00445">
    <property type="entry name" value="FGGY_KINASES_2"/>
    <property type="match status" value="1"/>
</dbReference>
<feature type="binding site" evidence="7">
    <location>
        <position position="85"/>
    </location>
    <ligand>
        <name>sn-glycerol 3-phosphate</name>
        <dbReference type="ChEBI" id="CHEBI:57597"/>
    </ligand>
</feature>
<feature type="binding site" evidence="7">
    <location>
        <position position="18"/>
    </location>
    <ligand>
        <name>ADP</name>
        <dbReference type="ChEBI" id="CHEBI:456216"/>
    </ligand>
</feature>
<dbReference type="Gene3D" id="3.30.420.40">
    <property type="match status" value="2"/>
</dbReference>
<dbReference type="InterPro" id="IPR018484">
    <property type="entry name" value="FGGY_N"/>
</dbReference>
<dbReference type="EMBL" id="JAVDRD010000011">
    <property type="protein sequence ID" value="MDR6512737.1"/>
    <property type="molecule type" value="Genomic_DNA"/>
</dbReference>
<feature type="binding site" evidence="7">
    <location>
        <position position="84"/>
    </location>
    <ligand>
        <name>glycerol</name>
        <dbReference type="ChEBI" id="CHEBI:17754"/>
    </ligand>
</feature>
<comment type="caution">
    <text evidence="11">The sequence shown here is derived from an EMBL/GenBank/DDBJ whole genome shotgun (WGS) entry which is preliminary data.</text>
</comment>
<feature type="binding site" evidence="7">
    <location>
        <position position="16"/>
    </location>
    <ligand>
        <name>ATP</name>
        <dbReference type="ChEBI" id="CHEBI:30616"/>
    </ligand>
</feature>
<feature type="binding site" evidence="7">
    <location>
        <position position="14"/>
    </location>
    <ligand>
        <name>ATP</name>
        <dbReference type="ChEBI" id="CHEBI:30616"/>
    </ligand>
</feature>
<evidence type="ECO:0000259" key="10">
    <source>
        <dbReference type="Pfam" id="PF02782"/>
    </source>
</evidence>
<dbReference type="PANTHER" id="PTHR10196:SF78">
    <property type="entry name" value="GLYCEROL KINASE"/>
    <property type="match status" value="1"/>
</dbReference>
<dbReference type="RefSeq" id="WP_107718674.1">
    <property type="nucleotide sequence ID" value="NZ_JAVDRD010000011.1"/>
</dbReference>
<accession>A0ABU1MSA8</accession>
<comment type="pathway">
    <text evidence="7">Polyol metabolism; glycerol degradation via glycerol kinase pathway; sn-glycerol 3-phosphate from glycerol: step 1/1.</text>
</comment>
<keyword evidence="2 7" id="KW-0808">Transferase</keyword>
<dbReference type="EC" id="2.7.1.30" evidence="7"/>
<proteinExistence type="inferred from homology"/>
<dbReference type="Pfam" id="PF02782">
    <property type="entry name" value="FGGY_C"/>
    <property type="match status" value="1"/>
</dbReference>
<evidence type="ECO:0000313" key="12">
    <source>
        <dbReference type="Proteomes" id="UP001184150"/>
    </source>
</evidence>
<dbReference type="Proteomes" id="UP001184150">
    <property type="component" value="Unassembled WGS sequence"/>
</dbReference>
<dbReference type="GO" id="GO:0004370">
    <property type="term" value="F:glycerol kinase activity"/>
    <property type="evidence" value="ECO:0007669"/>
    <property type="project" value="UniProtKB-EC"/>
</dbReference>
<feature type="binding site" evidence="7">
    <location>
        <position position="136"/>
    </location>
    <ligand>
        <name>glycerol</name>
        <dbReference type="ChEBI" id="CHEBI:17754"/>
    </ligand>
</feature>
<reference evidence="11 12" key="1">
    <citation type="submission" date="2023-07" db="EMBL/GenBank/DDBJ databases">
        <title>Sorghum-associated microbial communities from plants grown in Nebraska, USA.</title>
        <authorList>
            <person name="Schachtman D."/>
        </authorList>
    </citation>
    <scope>NUCLEOTIDE SEQUENCE [LARGE SCALE GENOMIC DNA]</scope>
    <source>
        <strain evidence="11 12">DS1027</strain>
    </source>
</reference>
<feature type="binding site" evidence="7">
    <location>
        <position position="85"/>
    </location>
    <ligand>
        <name>glycerol</name>
        <dbReference type="ChEBI" id="CHEBI:17754"/>
    </ligand>
</feature>
<dbReference type="InterPro" id="IPR000577">
    <property type="entry name" value="Carb_kinase_FGGY"/>
</dbReference>
<organism evidence="11 12">
    <name type="scientific">Novosphingobium capsulatum</name>
    <dbReference type="NCBI Taxonomy" id="13688"/>
    <lineage>
        <taxon>Bacteria</taxon>
        <taxon>Pseudomonadati</taxon>
        <taxon>Pseudomonadota</taxon>
        <taxon>Alphaproteobacteria</taxon>
        <taxon>Sphingomonadales</taxon>
        <taxon>Sphingomonadaceae</taxon>
        <taxon>Novosphingobium</taxon>
    </lineage>
</organism>
<evidence type="ECO:0000256" key="3">
    <source>
        <dbReference type="ARBA" id="ARBA00022741"/>
    </source>
</evidence>
<feature type="binding site" evidence="7">
    <location>
        <position position="245"/>
    </location>
    <ligand>
        <name>glycerol</name>
        <dbReference type="ChEBI" id="CHEBI:17754"/>
    </ligand>
</feature>
<evidence type="ECO:0000256" key="8">
    <source>
        <dbReference type="RuleBase" id="RU003733"/>
    </source>
</evidence>
<feature type="binding site" evidence="7">
    <location>
        <position position="310"/>
    </location>
    <ligand>
        <name>ATP</name>
        <dbReference type="ChEBI" id="CHEBI:30616"/>
    </ligand>
</feature>
<evidence type="ECO:0000256" key="2">
    <source>
        <dbReference type="ARBA" id="ARBA00022679"/>
    </source>
</evidence>
<evidence type="ECO:0000256" key="7">
    <source>
        <dbReference type="HAMAP-Rule" id="MF_00186"/>
    </source>
</evidence>
<comment type="similarity">
    <text evidence="1 7 8">Belongs to the FGGY kinase family.</text>
</comment>
<dbReference type="SUPFAM" id="SSF53067">
    <property type="entry name" value="Actin-like ATPase domain"/>
    <property type="match status" value="2"/>
</dbReference>
<feature type="domain" description="Carbohydrate kinase FGGY C-terminal" evidence="10">
    <location>
        <begin position="262"/>
        <end position="450"/>
    </location>
</feature>
<feature type="binding site" evidence="7">
    <location>
        <position position="310"/>
    </location>
    <ligand>
        <name>ADP</name>
        <dbReference type="ChEBI" id="CHEBI:456216"/>
    </ligand>
</feature>
<evidence type="ECO:0000256" key="6">
    <source>
        <dbReference type="ARBA" id="ARBA00022840"/>
    </source>
</evidence>
<keyword evidence="3 7" id="KW-0547">Nucleotide-binding</keyword>
<feature type="binding site" evidence="7">
    <location>
        <position position="14"/>
    </location>
    <ligand>
        <name>ADP</name>
        <dbReference type="ChEBI" id="CHEBI:456216"/>
    </ligand>
</feature>
<feature type="binding site" evidence="7">
    <location>
        <position position="246"/>
    </location>
    <ligand>
        <name>glycerol</name>
        <dbReference type="ChEBI" id="CHEBI:17754"/>
    </ligand>
</feature>
<evidence type="ECO:0000256" key="5">
    <source>
        <dbReference type="ARBA" id="ARBA00022798"/>
    </source>
</evidence>
<feature type="binding site" evidence="7">
    <location>
        <position position="136"/>
    </location>
    <ligand>
        <name>sn-glycerol 3-phosphate</name>
        <dbReference type="ChEBI" id="CHEBI:57597"/>
    </ligand>
</feature>
<dbReference type="NCBIfam" id="TIGR01311">
    <property type="entry name" value="glycerol_kin"/>
    <property type="match status" value="1"/>
</dbReference>
<feature type="binding site" evidence="7">
    <location>
        <position position="411"/>
    </location>
    <ligand>
        <name>ADP</name>
        <dbReference type="ChEBI" id="CHEBI:456216"/>
    </ligand>
</feature>
<feature type="binding site" evidence="7">
    <location>
        <position position="415"/>
    </location>
    <ligand>
        <name>ADP</name>
        <dbReference type="ChEBI" id="CHEBI:456216"/>
    </ligand>
</feature>
<evidence type="ECO:0000259" key="9">
    <source>
        <dbReference type="Pfam" id="PF00370"/>
    </source>
</evidence>
<protein>
    <recommendedName>
        <fullName evidence="7">Glycerol kinase</fullName>
        <ecNumber evidence="7">2.7.1.30</ecNumber>
    </recommendedName>
    <alternativeName>
        <fullName evidence="7">ATP:glycerol 3-phosphotransferase</fullName>
    </alternativeName>
    <alternativeName>
        <fullName evidence="7">Glycerokinase</fullName>
        <shortName evidence="7">GK</shortName>
    </alternativeName>
</protein>
<sequence>MTQPRHILAIDQGTTSTRCIVFDAQARACATSQREFAQHYPQAGWVEHDPEDIWRDTLETAREAIAQSGLGAAAIAGIGITNQRETVVIWNRETGRPIHNAIVWQDRRTAAACQALKDQGVEDMVRSRTGLLLDPYFSGTKVAWLLDNVPGARADAEAGRLAMGTIDCFLLWRLTGGAVHATDITNASRTLLFDIHRQQWDEELCQLLRVPMAILPQVTDNSGIFGHTAPDLFDAQIPIAGLVGDQQAALFGQACFERGMAKSTYGTGCFMLLNTGETAPVSRNRLLTTPAYRLNGKTTYALEGSIFVAGAAIKWLRDGLGIITHARETNDMATQVPDSHGVYMVPAFVGLGAPHWDPDARGAIYGLTLGATPAHLARAALEAVAYQSWDLLEAMARDSGAAPAAMRVDGGMTANDWLCQFLADMLQVPVERPENLETTALGAAFHAGLATGVWSGLDDLSRTWRGRDVQQPAMPAERRAPLIAGWRDALRRTLTHPAPDAA</sequence>
<keyword evidence="4 7" id="KW-0418">Kinase</keyword>
<dbReference type="PIRSF" id="PIRSF000538">
    <property type="entry name" value="GlpK"/>
    <property type="match status" value="1"/>
</dbReference>
<feature type="domain" description="Carbohydrate kinase FGGY N-terminal" evidence="9">
    <location>
        <begin position="7"/>
        <end position="252"/>
    </location>
</feature>
<dbReference type="HAMAP" id="MF_00186">
    <property type="entry name" value="Glycerol_kin"/>
    <property type="match status" value="1"/>
</dbReference>
<feature type="binding site" evidence="7">
    <location>
        <position position="267"/>
    </location>
    <ligand>
        <name>ATP</name>
        <dbReference type="ChEBI" id="CHEBI:30616"/>
    </ligand>
</feature>
<dbReference type="InterPro" id="IPR018485">
    <property type="entry name" value="FGGY_C"/>
</dbReference>
<feature type="binding site" evidence="7">
    <location>
        <position position="14"/>
    </location>
    <ligand>
        <name>sn-glycerol 3-phosphate</name>
        <dbReference type="ChEBI" id="CHEBI:57597"/>
    </ligand>
</feature>
<dbReference type="InterPro" id="IPR018483">
    <property type="entry name" value="Carb_kinase_FGGY_CS"/>
</dbReference>
<gene>
    <name evidence="7" type="primary">glpK</name>
    <name evidence="11" type="ORF">J2792_003622</name>
</gene>